<dbReference type="SMART" id="SM00986">
    <property type="entry name" value="UDG"/>
    <property type="match status" value="1"/>
</dbReference>
<proteinExistence type="inferred from homology"/>
<dbReference type="InterPro" id="IPR005273">
    <property type="entry name" value="Ura-DNA_glyco_family4"/>
</dbReference>
<evidence type="ECO:0000256" key="7">
    <source>
        <dbReference type="ARBA" id="ARBA00022763"/>
    </source>
</evidence>
<evidence type="ECO:0000256" key="5">
    <source>
        <dbReference type="ARBA" id="ARBA00022485"/>
    </source>
</evidence>
<sequence length="192" mass="21567">MQELKNCRKCGLAHTRTQVVPGTGAEDARIMFTAEAPGKQEDRLGVGFSGSAGKIFDEILAHLGLTRDVIWLNNAVRCRPTDTGAKNRAPHPSEIAACRPWLEQDLRRVQPEIMVTLGRTAFFSVTGEVNFTQFRGKLYPATVPLFPLAHPAYLIYRKTAVNEYRQDLEQLRQLLLKRNIPLLPPLPSRFMG</sequence>
<evidence type="ECO:0000256" key="11">
    <source>
        <dbReference type="ARBA" id="ARBA00023204"/>
    </source>
</evidence>
<dbReference type="InterPro" id="IPR005122">
    <property type="entry name" value="Uracil-DNA_glycosylase-like"/>
</dbReference>
<keyword evidence="5" id="KW-0004">4Fe-4S</keyword>
<dbReference type="CDD" id="cd10030">
    <property type="entry name" value="UDG-F4_TTUDGA_SPO1dp_like"/>
    <property type="match status" value="1"/>
</dbReference>
<comment type="similarity">
    <text evidence="2">Belongs to the uracil-DNA glycosylase (UDG) superfamily. Type 4 (UDGa) family.</text>
</comment>
<protein>
    <recommendedName>
        <fullName evidence="4">Type-4 uracil-DNA glycosylase</fullName>
        <ecNumber evidence="3">3.2.2.27</ecNumber>
    </recommendedName>
</protein>
<feature type="domain" description="Uracil-DNA glycosylase-like" evidence="12">
    <location>
        <begin position="21"/>
        <end position="175"/>
    </location>
</feature>
<dbReference type="GO" id="GO:0051539">
    <property type="term" value="F:4 iron, 4 sulfur cluster binding"/>
    <property type="evidence" value="ECO:0007669"/>
    <property type="project" value="UniProtKB-KW"/>
</dbReference>
<dbReference type="InterPro" id="IPR036895">
    <property type="entry name" value="Uracil-DNA_glycosylase-like_sf"/>
</dbReference>
<dbReference type="Proteomes" id="UP000242972">
    <property type="component" value="Unassembled WGS sequence"/>
</dbReference>
<evidence type="ECO:0000256" key="8">
    <source>
        <dbReference type="ARBA" id="ARBA00022801"/>
    </source>
</evidence>
<dbReference type="InterPro" id="IPR051536">
    <property type="entry name" value="UDG_Type-4/5"/>
</dbReference>
<organism evidence="13 14">
    <name type="scientific">Sulfobacillus benefaciens</name>
    <dbReference type="NCBI Taxonomy" id="453960"/>
    <lineage>
        <taxon>Bacteria</taxon>
        <taxon>Bacillati</taxon>
        <taxon>Bacillota</taxon>
        <taxon>Clostridia</taxon>
        <taxon>Eubacteriales</taxon>
        <taxon>Clostridiales Family XVII. Incertae Sedis</taxon>
        <taxon>Sulfobacillus</taxon>
    </lineage>
</organism>
<evidence type="ECO:0000313" key="13">
    <source>
        <dbReference type="EMBL" id="PSR32955.1"/>
    </source>
</evidence>
<dbReference type="EC" id="3.2.2.27" evidence="3"/>
<dbReference type="Gene3D" id="3.40.470.10">
    <property type="entry name" value="Uracil-DNA glycosylase-like domain"/>
    <property type="match status" value="1"/>
</dbReference>
<dbReference type="AlphaFoldDB" id="A0A2T2XEP0"/>
<gene>
    <name evidence="13" type="ORF">C7B46_11915</name>
</gene>
<dbReference type="PANTHER" id="PTHR33693:SF1">
    <property type="entry name" value="TYPE-4 URACIL-DNA GLYCOSYLASE"/>
    <property type="match status" value="1"/>
</dbReference>
<evidence type="ECO:0000259" key="12">
    <source>
        <dbReference type="SMART" id="SM00986"/>
    </source>
</evidence>
<reference evidence="13 14" key="1">
    <citation type="journal article" date="2014" name="BMC Genomics">
        <title>Comparison of environmental and isolate Sulfobacillus genomes reveals diverse carbon, sulfur, nitrogen, and hydrogen metabolisms.</title>
        <authorList>
            <person name="Justice N.B."/>
            <person name="Norman A."/>
            <person name="Brown C.T."/>
            <person name="Singh A."/>
            <person name="Thomas B.C."/>
            <person name="Banfield J.F."/>
        </authorList>
    </citation>
    <scope>NUCLEOTIDE SEQUENCE [LARGE SCALE GENOMIC DNA]</scope>
    <source>
        <strain evidence="13">AMDSBA4</strain>
    </source>
</reference>
<keyword evidence="7" id="KW-0227">DNA damage</keyword>
<dbReference type="Pfam" id="PF03167">
    <property type="entry name" value="UDG"/>
    <property type="match status" value="1"/>
</dbReference>
<evidence type="ECO:0000256" key="3">
    <source>
        <dbReference type="ARBA" id="ARBA00012030"/>
    </source>
</evidence>
<evidence type="ECO:0000256" key="4">
    <source>
        <dbReference type="ARBA" id="ARBA00019403"/>
    </source>
</evidence>
<evidence type="ECO:0000256" key="1">
    <source>
        <dbReference type="ARBA" id="ARBA00001400"/>
    </source>
</evidence>
<dbReference type="SUPFAM" id="SSF52141">
    <property type="entry name" value="Uracil-DNA glycosylase-like"/>
    <property type="match status" value="1"/>
</dbReference>
<name>A0A2T2XEP0_9FIRM</name>
<dbReference type="GO" id="GO:0006281">
    <property type="term" value="P:DNA repair"/>
    <property type="evidence" value="ECO:0007669"/>
    <property type="project" value="UniProtKB-KW"/>
</dbReference>
<dbReference type="GO" id="GO:0004844">
    <property type="term" value="F:uracil DNA N-glycosylase activity"/>
    <property type="evidence" value="ECO:0007669"/>
    <property type="project" value="UniProtKB-EC"/>
</dbReference>
<keyword evidence="11" id="KW-0234">DNA repair</keyword>
<dbReference type="GO" id="GO:0046872">
    <property type="term" value="F:metal ion binding"/>
    <property type="evidence" value="ECO:0007669"/>
    <property type="project" value="UniProtKB-KW"/>
</dbReference>
<keyword evidence="9" id="KW-0408">Iron</keyword>
<evidence type="ECO:0000256" key="10">
    <source>
        <dbReference type="ARBA" id="ARBA00023014"/>
    </source>
</evidence>
<dbReference type="NCBIfam" id="TIGR00758">
    <property type="entry name" value="UDG_fam4"/>
    <property type="match status" value="1"/>
</dbReference>
<keyword evidence="10" id="KW-0411">Iron-sulfur</keyword>
<dbReference type="PANTHER" id="PTHR33693">
    <property type="entry name" value="TYPE-5 URACIL-DNA GLYCOSYLASE"/>
    <property type="match status" value="1"/>
</dbReference>
<comment type="caution">
    <text evidence="13">The sequence shown here is derived from an EMBL/GenBank/DDBJ whole genome shotgun (WGS) entry which is preliminary data.</text>
</comment>
<dbReference type="EMBL" id="PXYW01000029">
    <property type="protein sequence ID" value="PSR32955.1"/>
    <property type="molecule type" value="Genomic_DNA"/>
</dbReference>
<comment type="catalytic activity">
    <reaction evidence="1">
        <text>Hydrolyzes single-stranded DNA or mismatched double-stranded DNA and polynucleotides, releasing free uracil.</text>
        <dbReference type="EC" id="3.2.2.27"/>
    </reaction>
</comment>
<evidence type="ECO:0000256" key="2">
    <source>
        <dbReference type="ARBA" id="ARBA00006521"/>
    </source>
</evidence>
<keyword evidence="8" id="KW-0378">Hydrolase</keyword>
<dbReference type="SMART" id="SM00987">
    <property type="entry name" value="UreE_C"/>
    <property type="match status" value="1"/>
</dbReference>
<evidence type="ECO:0000256" key="6">
    <source>
        <dbReference type="ARBA" id="ARBA00022723"/>
    </source>
</evidence>
<evidence type="ECO:0000256" key="9">
    <source>
        <dbReference type="ARBA" id="ARBA00023004"/>
    </source>
</evidence>
<accession>A0A2T2XEP0</accession>
<evidence type="ECO:0000313" key="14">
    <source>
        <dbReference type="Proteomes" id="UP000242972"/>
    </source>
</evidence>
<keyword evidence="6" id="KW-0479">Metal-binding</keyword>